<dbReference type="PROSITE" id="PS51257">
    <property type="entry name" value="PROKAR_LIPOPROTEIN"/>
    <property type="match status" value="1"/>
</dbReference>
<comment type="caution">
    <text evidence="4">The sequence shown here is derived from an EMBL/GenBank/DDBJ whole genome shotgun (WGS) entry which is preliminary data.</text>
</comment>
<dbReference type="Proteomes" id="UP001589707">
    <property type="component" value="Unassembled WGS sequence"/>
</dbReference>
<feature type="compositionally biased region" description="Gly residues" evidence="1">
    <location>
        <begin position="68"/>
        <end position="108"/>
    </location>
</feature>
<keyword evidence="2" id="KW-0732">Signal</keyword>
<gene>
    <name evidence="4" type="ORF">ACFFN1_05320</name>
</gene>
<organism evidence="4 5">
    <name type="scientific">Brevibacterium otitidis</name>
    <dbReference type="NCBI Taxonomy" id="53364"/>
    <lineage>
        <taxon>Bacteria</taxon>
        <taxon>Bacillati</taxon>
        <taxon>Actinomycetota</taxon>
        <taxon>Actinomycetes</taxon>
        <taxon>Micrococcales</taxon>
        <taxon>Brevibacteriaceae</taxon>
        <taxon>Brevibacterium</taxon>
    </lineage>
</organism>
<evidence type="ECO:0000313" key="4">
    <source>
        <dbReference type="EMBL" id="MFB9775832.1"/>
    </source>
</evidence>
<feature type="compositionally biased region" description="Acidic residues" evidence="1">
    <location>
        <begin position="42"/>
        <end position="55"/>
    </location>
</feature>
<sequence length="187" mass="18872">MRITKSIIIKAATVLAGGAAALSLSACGIEISFDNPNKDDEQSTEEEQNGEEDTQQDQKQPDSSEGADGSGISNGSGSDSGAGSGGSGSSDSGSGSGSGTDTGSGGGADPIIEASKLEASIKEQAEQQSGISGITVECNDLRASRVGATTTCTMDVPGDKKYFPIAKVTSINGNYVEYKLEFPGVDF</sequence>
<feature type="chain" id="PRO_5045296962" evidence="2">
    <location>
        <begin position="27"/>
        <end position="187"/>
    </location>
</feature>
<feature type="signal peptide" evidence="2">
    <location>
        <begin position="1"/>
        <end position="26"/>
    </location>
</feature>
<dbReference type="Pfam" id="PF14230">
    <property type="entry name" value="DUF4333"/>
    <property type="match status" value="1"/>
</dbReference>
<evidence type="ECO:0000256" key="2">
    <source>
        <dbReference type="SAM" id="SignalP"/>
    </source>
</evidence>
<feature type="domain" description="DUF4333" evidence="3">
    <location>
        <begin position="107"/>
        <end position="161"/>
    </location>
</feature>
<evidence type="ECO:0000256" key="1">
    <source>
        <dbReference type="SAM" id="MobiDB-lite"/>
    </source>
</evidence>
<reference evidence="4 5" key="1">
    <citation type="submission" date="2024-09" db="EMBL/GenBank/DDBJ databases">
        <authorList>
            <person name="Sun Q."/>
            <person name="Mori K."/>
        </authorList>
    </citation>
    <scope>NUCLEOTIDE SEQUENCE [LARGE SCALE GENOMIC DNA]</scope>
    <source>
        <strain evidence="4 5">JCM 11683</strain>
    </source>
</reference>
<accession>A0ABV5X266</accession>
<dbReference type="RefSeq" id="WP_376839308.1">
    <property type="nucleotide sequence ID" value="NZ_JBHMAU010000038.1"/>
</dbReference>
<evidence type="ECO:0000259" key="3">
    <source>
        <dbReference type="Pfam" id="PF14230"/>
    </source>
</evidence>
<evidence type="ECO:0000313" key="5">
    <source>
        <dbReference type="Proteomes" id="UP001589707"/>
    </source>
</evidence>
<dbReference type="EMBL" id="JBHMAU010000038">
    <property type="protein sequence ID" value="MFB9775832.1"/>
    <property type="molecule type" value="Genomic_DNA"/>
</dbReference>
<feature type="region of interest" description="Disordered" evidence="1">
    <location>
        <begin position="33"/>
        <end position="110"/>
    </location>
</feature>
<proteinExistence type="predicted"/>
<protein>
    <submittedName>
        <fullName evidence="4">DUF4333 domain-containing protein</fullName>
    </submittedName>
</protein>
<dbReference type="InterPro" id="IPR025637">
    <property type="entry name" value="DUF4333"/>
</dbReference>
<keyword evidence="5" id="KW-1185">Reference proteome</keyword>
<name>A0ABV5X266_9MICO</name>